<accession>A0A6V7XVZ3</accession>
<dbReference type="AlphaFoldDB" id="A0A6V7XVZ3"/>
<dbReference type="EMBL" id="CAJEWN010002379">
    <property type="protein sequence ID" value="CAD2203381.1"/>
    <property type="molecule type" value="Genomic_DNA"/>
</dbReference>
<proteinExistence type="predicted"/>
<gene>
    <name evidence="1" type="ORF">MENT_LOCUS57068</name>
</gene>
<name>A0A6V7XVZ3_MELEN</name>
<evidence type="ECO:0000313" key="1">
    <source>
        <dbReference type="EMBL" id="CAD2203381.1"/>
    </source>
</evidence>
<dbReference type="Proteomes" id="UP000580250">
    <property type="component" value="Unassembled WGS sequence"/>
</dbReference>
<reference evidence="1 2" key="1">
    <citation type="submission" date="2020-08" db="EMBL/GenBank/DDBJ databases">
        <authorList>
            <person name="Koutsovoulos G."/>
            <person name="Danchin GJ E."/>
        </authorList>
    </citation>
    <scope>NUCLEOTIDE SEQUENCE [LARGE SCALE GENOMIC DNA]</scope>
</reference>
<comment type="caution">
    <text evidence="1">The sequence shown here is derived from an EMBL/GenBank/DDBJ whole genome shotgun (WGS) entry which is preliminary data.</text>
</comment>
<protein>
    <submittedName>
        <fullName evidence="1">Uncharacterized protein</fullName>
    </submittedName>
</protein>
<evidence type="ECO:0000313" key="2">
    <source>
        <dbReference type="Proteomes" id="UP000580250"/>
    </source>
</evidence>
<organism evidence="1 2">
    <name type="scientific">Meloidogyne enterolobii</name>
    <name type="common">Root-knot nematode worm</name>
    <name type="synonym">Meloidogyne mayaguensis</name>
    <dbReference type="NCBI Taxonomy" id="390850"/>
    <lineage>
        <taxon>Eukaryota</taxon>
        <taxon>Metazoa</taxon>
        <taxon>Ecdysozoa</taxon>
        <taxon>Nematoda</taxon>
        <taxon>Chromadorea</taxon>
        <taxon>Rhabditida</taxon>
        <taxon>Tylenchina</taxon>
        <taxon>Tylenchomorpha</taxon>
        <taxon>Tylenchoidea</taxon>
        <taxon>Meloidogynidae</taxon>
        <taxon>Meloidogyninae</taxon>
        <taxon>Meloidogyne</taxon>
    </lineage>
</organism>
<sequence length="44" mass="4992">MEIDGVSCEISRYPEPEPISEPKISGYPGFFRFLIPGTANLRYN</sequence>